<dbReference type="Proteomes" id="UP001497516">
    <property type="component" value="Chromosome 6"/>
</dbReference>
<proteinExistence type="predicted"/>
<reference evidence="2 3" key="1">
    <citation type="submission" date="2024-04" db="EMBL/GenBank/DDBJ databases">
        <authorList>
            <person name="Fracassetti M."/>
        </authorList>
    </citation>
    <scope>NUCLEOTIDE SEQUENCE [LARGE SCALE GENOMIC DNA]</scope>
</reference>
<dbReference type="PANTHER" id="PTHR46890">
    <property type="entry name" value="NON-LTR RETROLELEMENT REVERSE TRANSCRIPTASE-LIKE PROTEIN-RELATED"/>
    <property type="match status" value="1"/>
</dbReference>
<evidence type="ECO:0000313" key="2">
    <source>
        <dbReference type="EMBL" id="CAL1397074.1"/>
    </source>
</evidence>
<keyword evidence="3" id="KW-1185">Reference proteome</keyword>
<feature type="domain" description="Reverse transcriptase" evidence="1">
    <location>
        <begin position="1"/>
        <end position="167"/>
    </location>
</feature>
<dbReference type="PROSITE" id="PS50878">
    <property type="entry name" value="RT_POL"/>
    <property type="match status" value="1"/>
</dbReference>
<dbReference type="EMBL" id="OZ034819">
    <property type="protein sequence ID" value="CAL1397074.1"/>
    <property type="molecule type" value="Genomic_DNA"/>
</dbReference>
<dbReference type="AlphaFoldDB" id="A0AAV2FGD8"/>
<evidence type="ECO:0000313" key="3">
    <source>
        <dbReference type="Proteomes" id="UP001497516"/>
    </source>
</evidence>
<dbReference type="Pfam" id="PF00078">
    <property type="entry name" value="RVT_1"/>
    <property type="match status" value="1"/>
</dbReference>
<sequence>MPRIVSGNQFVGVRGRQIHEETLIANELIDSRKKSGKSGLFFKLDIEKAFDNVNWNCLERILQCWDFPPKVRGWISGLVTSPLLSVLVNGESTVFFKMEKGLRQGDPISPFLFMLVMDILSFILGSLKIDGRLTSFRMDEVGLRGEVTHLYMLIIRSSFVMLVKSRC</sequence>
<gene>
    <name evidence="2" type="ORF">LTRI10_LOCUS37402</name>
</gene>
<name>A0AAV2FGD8_9ROSI</name>
<dbReference type="InterPro" id="IPR052343">
    <property type="entry name" value="Retrotransposon-Effector_Assoc"/>
</dbReference>
<dbReference type="PANTHER" id="PTHR46890:SF48">
    <property type="entry name" value="RNA-DIRECTED DNA POLYMERASE"/>
    <property type="match status" value="1"/>
</dbReference>
<evidence type="ECO:0000259" key="1">
    <source>
        <dbReference type="PROSITE" id="PS50878"/>
    </source>
</evidence>
<accession>A0AAV2FGD8</accession>
<dbReference type="InterPro" id="IPR000477">
    <property type="entry name" value="RT_dom"/>
</dbReference>
<organism evidence="2 3">
    <name type="scientific">Linum trigynum</name>
    <dbReference type="NCBI Taxonomy" id="586398"/>
    <lineage>
        <taxon>Eukaryota</taxon>
        <taxon>Viridiplantae</taxon>
        <taxon>Streptophyta</taxon>
        <taxon>Embryophyta</taxon>
        <taxon>Tracheophyta</taxon>
        <taxon>Spermatophyta</taxon>
        <taxon>Magnoliopsida</taxon>
        <taxon>eudicotyledons</taxon>
        <taxon>Gunneridae</taxon>
        <taxon>Pentapetalae</taxon>
        <taxon>rosids</taxon>
        <taxon>fabids</taxon>
        <taxon>Malpighiales</taxon>
        <taxon>Linaceae</taxon>
        <taxon>Linum</taxon>
    </lineage>
</organism>
<dbReference type="SUPFAM" id="SSF56672">
    <property type="entry name" value="DNA/RNA polymerases"/>
    <property type="match status" value="1"/>
</dbReference>
<dbReference type="InterPro" id="IPR043502">
    <property type="entry name" value="DNA/RNA_pol_sf"/>
</dbReference>
<protein>
    <recommendedName>
        <fullName evidence="1">Reverse transcriptase domain-containing protein</fullName>
    </recommendedName>
</protein>